<evidence type="ECO:0000256" key="6">
    <source>
        <dbReference type="ARBA" id="ARBA00023043"/>
    </source>
</evidence>
<feature type="repeat" description="ANK" evidence="8">
    <location>
        <begin position="368"/>
        <end position="400"/>
    </location>
</feature>
<evidence type="ECO:0000256" key="8">
    <source>
        <dbReference type="PROSITE-ProRule" id="PRU00023"/>
    </source>
</evidence>
<evidence type="ECO:0000259" key="11">
    <source>
        <dbReference type="Pfam" id="PF01435"/>
    </source>
</evidence>
<keyword evidence="5 9" id="KW-0862">Zinc</keyword>
<keyword evidence="10" id="KW-0812">Transmembrane</keyword>
<keyword evidence="1 9" id="KW-0645">Protease</keyword>
<feature type="domain" description="Peptidase M48" evidence="11">
    <location>
        <begin position="71"/>
        <end position="156"/>
    </location>
</feature>
<proteinExistence type="inferred from homology"/>
<accession>A0A3S0I814</accession>
<evidence type="ECO:0000256" key="3">
    <source>
        <dbReference type="ARBA" id="ARBA00022737"/>
    </source>
</evidence>
<dbReference type="InterPro" id="IPR002110">
    <property type="entry name" value="Ankyrin_rpt"/>
</dbReference>
<keyword evidence="2" id="KW-0479">Metal-binding</keyword>
<keyword evidence="7 9" id="KW-0482">Metalloprotease</keyword>
<evidence type="ECO:0000313" key="13">
    <source>
        <dbReference type="Proteomes" id="UP000271374"/>
    </source>
</evidence>
<feature type="transmembrane region" description="Helical" evidence="10">
    <location>
        <begin position="150"/>
        <end position="169"/>
    </location>
</feature>
<sequence length="425" mass="48046">MEQALENQLVHRKENIYLGFVMLFSILAYLFLAFSIVGLIIIALILFFSLILNGFYMGGVRRNGVKLSEEQFPELYQKAVAVAKDMGLSKIPDIYVMESEGVLNAFATRFFMKDMVVLYSGIFDLIERHGEKEVLFVLAHEFAHLKRKHVLISLLILPALWVPFLGNAYLRACEYTCDRYAAYYIQSLEAATNGLLMLAIGKELYARVNHEAYMRQLKTESGFFVWFNEKMSTHPHLPKRVYELSKCFSPDTTEVIKEPKGRVWLGIGIGLLSIVIVITGAFFAVKAVKNLDLFSQIMMEVEGTTPLMNAAVDNDVAQLSTLLEEGEDINATNVDGYTALHLTVTNFSYEAAELLLDHGADPNTINVYDTTPLMEAVFYDDLDMARILLEYGADVSIKDSYGSTAYDYAVDYENEELIKLLESYQ</sequence>
<name>A0A3S0I814_9BACI</name>
<dbReference type="InterPro" id="IPR001915">
    <property type="entry name" value="Peptidase_M48"/>
</dbReference>
<dbReference type="Pfam" id="PF13857">
    <property type="entry name" value="Ank_5"/>
    <property type="match status" value="1"/>
</dbReference>
<dbReference type="PANTHER" id="PTHR24180:SF45">
    <property type="entry name" value="POLY [ADP-RIBOSE] POLYMERASE TANKYRASE"/>
    <property type="match status" value="1"/>
</dbReference>
<gene>
    <name evidence="12" type="ORF">EKG37_14715</name>
</gene>
<dbReference type="Pfam" id="PF01435">
    <property type="entry name" value="Peptidase_M48"/>
    <property type="match status" value="2"/>
</dbReference>
<comment type="caution">
    <text evidence="12">The sequence shown here is derived from an EMBL/GenBank/DDBJ whole genome shotgun (WGS) entry which is preliminary data.</text>
</comment>
<comment type="similarity">
    <text evidence="9">Belongs to the peptidase M48 family.</text>
</comment>
<keyword evidence="6 8" id="KW-0040">ANK repeat</keyword>
<dbReference type="GO" id="GO:0006508">
    <property type="term" value="P:proteolysis"/>
    <property type="evidence" value="ECO:0007669"/>
    <property type="project" value="UniProtKB-KW"/>
</dbReference>
<protein>
    <recommendedName>
        <fullName evidence="11">Peptidase M48 domain-containing protein</fullName>
    </recommendedName>
</protein>
<feature type="repeat" description="ANK" evidence="8">
    <location>
        <begin position="335"/>
        <end position="367"/>
    </location>
</feature>
<evidence type="ECO:0000256" key="7">
    <source>
        <dbReference type="ARBA" id="ARBA00023049"/>
    </source>
</evidence>
<dbReference type="RefSeq" id="WP_126409526.1">
    <property type="nucleotide sequence ID" value="NZ_RXNT01000012.1"/>
</dbReference>
<dbReference type="EMBL" id="RXNT01000012">
    <property type="protein sequence ID" value="RTR29544.1"/>
    <property type="molecule type" value="Genomic_DNA"/>
</dbReference>
<keyword evidence="10" id="KW-1133">Transmembrane helix</keyword>
<evidence type="ECO:0000256" key="9">
    <source>
        <dbReference type="RuleBase" id="RU003983"/>
    </source>
</evidence>
<evidence type="ECO:0000256" key="2">
    <source>
        <dbReference type="ARBA" id="ARBA00022723"/>
    </source>
</evidence>
<reference evidence="12 13" key="1">
    <citation type="submission" date="2018-12" db="EMBL/GenBank/DDBJ databases">
        <title>Bacillus yapensis draft genome sequence.</title>
        <authorList>
            <person name="Yu L."/>
            <person name="Xu X."/>
            <person name="Tang X."/>
        </authorList>
    </citation>
    <scope>NUCLEOTIDE SEQUENCE [LARGE SCALE GENOMIC DNA]</scope>
    <source>
        <strain evidence="12 13">XXST-01</strain>
    </source>
</reference>
<dbReference type="Proteomes" id="UP000271374">
    <property type="component" value="Unassembled WGS sequence"/>
</dbReference>
<dbReference type="InterPro" id="IPR036770">
    <property type="entry name" value="Ankyrin_rpt-contain_sf"/>
</dbReference>
<keyword evidence="4 9" id="KW-0378">Hydrolase</keyword>
<keyword evidence="13" id="KW-1185">Reference proteome</keyword>
<dbReference type="OrthoDB" id="9810445at2"/>
<dbReference type="PANTHER" id="PTHR24180">
    <property type="entry name" value="CYCLIN-DEPENDENT KINASE INHIBITOR 2C-RELATED"/>
    <property type="match status" value="1"/>
</dbReference>
<comment type="cofactor">
    <cofactor evidence="9">
        <name>Zn(2+)</name>
        <dbReference type="ChEBI" id="CHEBI:29105"/>
    </cofactor>
    <text evidence="9">Binds 1 zinc ion per subunit.</text>
</comment>
<feature type="transmembrane region" description="Helical" evidence="10">
    <location>
        <begin position="263"/>
        <end position="285"/>
    </location>
</feature>
<dbReference type="PROSITE" id="PS50088">
    <property type="entry name" value="ANK_REPEAT"/>
    <property type="match status" value="3"/>
</dbReference>
<feature type="domain" description="Peptidase M48" evidence="11">
    <location>
        <begin position="163"/>
        <end position="246"/>
    </location>
</feature>
<dbReference type="CDD" id="cd07325">
    <property type="entry name" value="M48_Ste24p_like"/>
    <property type="match status" value="1"/>
</dbReference>
<keyword evidence="10" id="KW-0472">Membrane</keyword>
<keyword evidence="3" id="KW-0677">Repeat</keyword>
<organism evidence="12 13">
    <name type="scientific">Bacillus yapensis</name>
    <dbReference type="NCBI Taxonomy" id="2492960"/>
    <lineage>
        <taxon>Bacteria</taxon>
        <taxon>Bacillati</taxon>
        <taxon>Bacillota</taxon>
        <taxon>Bacilli</taxon>
        <taxon>Bacillales</taxon>
        <taxon>Bacillaceae</taxon>
        <taxon>Bacillus</taxon>
    </lineage>
</organism>
<dbReference type="Gene3D" id="1.25.40.20">
    <property type="entry name" value="Ankyrin repeat-containing domain"/>
    <property type="match status" value="1"/>
</dbReference>
<dbReference type="GO" id="GO:0046872">
    <property type="term" value="F:metal ion binding"/>
    <property type="evidence" value="ECO:0007669"/>
    <property type="project" value="UniProtKB-KW"/>
</dbReference>
<evidence type="ECO:0000256" key="4">
    <source>
        <dbReference type="ARBA" id="ARBA00022801"/>
    </source>
</evidence>
<feature type="repeat" description="ANK" evidence="8">
    <location>
        <begin position="302"/>
        <end position="334"/>
    </location>
</feature>
<dbReference type="SUPFAM" id="SSF48403">
    <property type="entry name" value="Ankyrin repeat"/>
    <property type="match status" value="1"/>
</dbReference>
<dbReference type="PROSITE" id="PS50297">
    <property type="entry name" value="ANK_REP_REGION"/>
    <property type="match status" value="3"/>
</dbReference>
<evidence type="ECO:0000256" key="5">
    <source>
        <dbReference type="ARBA" id="ARBA00022833"/>
    </source>
</evidence>
<dbReference type="InterPro" id="IPR051637">
    <property type="entry name" value="Ank_repeat_dom-contain_49"/>
</dbReference>
<feature type="transmembrane region" description="Helical" evidence="10">
    <location>
        <begin position="20"/>
        <end position="52"/>
    </location>
</feature>
<dbReference type="GO" id="GO:0004222">
    <property type="term" value="F:metalloendopeptidase activity"/>
    <property type="evidence" value="ECO:0007669"/>
    <property type="project" value="InterPro"/>
</dbReference>
<evidence type="ECO:0000313" key="12">
    <source>
        <dbReference type="EMBL" id="RTR29544.1"/>
    </source>
</evidence>
<evidence type="ECO:0000256" key="10">
    <source>
        <dbReference type="SAM" id="Phobius"/>
    </source>
</evidence>
<dbReference type="Gene3D" id="3.30.2010.10">
    <property type="entry name" value="Metalloproteases ('zincins'), catalytic domain"/>
    <property type="match status" value="1"/>
</dbReference>
<dbReference type="AlphaFoldDB" id="A0A3S0I814"/>
<dbReference type="SMART" id="SM00248">
    <property type="entry name" value="ANK"/>
    <property type="match status" value="3"/>
</dbReference>
<evidence type="ECO:0000256" key="1">
    <source>
        <dbReference type="ARBA" id="ARBA00022670"/>
    </source>
</evidence>